<dbReference type="FunFam" id="2.60.120.590:FF:000004">
    <property type="entry name" value="DNA oxidative demethylase ALKBH2"/>
    <property type="match status" value="1"/>
</dbReference>
<evidence type="ECO:0000313" key="11">
    <source>
        <dbReference type="Proteomes" id="UP000571950"/>
    </source>
</evidence>
<keyword evidence="7" id="KW-0408">Iron</keyword>
<dbReference type="AlphaFoldDB" id="A0A7W6FP07"/>
<protein>
    <submittedName>
        <fullName evidence="10">Alkylated DNA repair dioxygenase AlkB</fullName>
    </submittedName>
</protein>
<evidence type="ECO:0000256" key="6">
    <source>
        <dbReference type="ARBA" id="ARBA00023002"/>
    </source>
</evidence>
<dbReference type="RefSeq" id="WP_188070958.1">
    <property type="nucleotide sequence ID" value="NZ_BSPS01000083.1"/>
</dbReference>
<dbReference type="GO" id="GO:0140097">
    <property type="term" value="F:catalytic activity, acting on DNA"/>
    <property type="evidence" value="ECO:0007669"/>
    <property type="project" value="UniProtKB-ARBA"/>
</dbReference>
<dbReference type="Pfam" id="PF13532">
    <property type="entry name" value="2OG-FeII_Oxy_2"/>
    <property type="match status" value="1"/>
</dbReference>
<keyword evidence="11" id="KW-1185">Reference proteome</keyword>
<dbReference type="InterPro" id="IPR032854">
    <property type="entry name" value="ALKBH3"/>
</dbReference>
<dbReference type="GO" id="GO:0006307">
    <property type="term" value="P:DNA alkylation repair"/>
    <property type="evidence" value="ECO:0007669"/>
    <property type="project" value="InterPro"/>
</dbReference>
<feature type="domain" description="Fe2OG dioxygenase" evidence="9">
    <location>
        <begin position="101"/>
        <end position="200"/>
    </location>
</feature>
<dbReference type="EMBL" id="JACIDT010000003">
    <property type="protein sequence ID" value="MBB3925393.1"/>
    <property type="molecule type" value="Genomic_DNA"/>
</dbReference>
<dbReference type="InterPro" id="IPR005123">
    <property type="entry name" value="Oxoglu/Fe-dep_dioxygenase_dom"/>
</dbReference>
<evidence type="ECO:0000256" key="7">
    <source>
        <dbReference type="ARBA" id="ARBA00023004"/>
    </source>
</evidence>
<evidence type="ECO:0000256" key="3">
    <source>
        <dbReference type="ARBA" id="ARBA00022763"/>
    </source>
</evidence>
<keyword evidence="2" id="KW-0479">Metal-binding</keyword>
<dbReference type="GO" id="GO:0051213">
    <property type="term" value="F:dioxygenase activity"/>
    <property type="evidence" value="ECO:0007669"/>
    <property type="project" value="UniProtKB-KW"/>
</dbReference>
<keyword evidence="6" id="KW-0560">Oxidoreductase</keyword>
<sequence>MAAASPVPLAIPLPGADLLYWPDPDPGEDEQRLFARLRDGIGWRQESITLFGKTHLQPRLICWMGDPGCRYRYSGTLWDPQPWHPLVAALRDRIEALSGARFNSVLLNLYRDGRDGMGFHADDEPELGPRPVIASLSLGAERVMHFRHRHDRGAPTFRLPLAGGSLLLMRGDTQANWKHAIPKRGRPTGPRINLTFRRIRQA</sequence>
<evidence type="ECO:0000256" key="2">
    <source>
        <dbReference type="ARBA" id="ARBA00022723"/>
    </source>
</evidence>
<dbReference type="Gene3D" id="2.60.120.590">
    <property type="entry name" value="Alpha-ketoglutarate-dependent dioxygenase AlkB-like"/>
    <property type="match status" value="1"/>
</dbReference>
<comment type="cofactor">
    <cofactor evidence="1">
        <name>Fe(2+)</name>
        <dbReference type="ChEBI" id="CHEBI:29033"/>
    </cofactor>
</comment>
<evidence type="ECO:0000256" key="8">
    <source>
        <dbReference type="ARBA" id="ARBA00023204"/>
    </source>
</evidence>
<dbReference type="SUPFAM" id="SSF51197">
    <property type="entry name" value="Clavaminate synthase-like"/>
    <property type="match status" value="1"/>
</dbReference>
<accession>A0A7W6FP07</accession>
<dbReference type="GO" id="GO:0032451">
    <property type="term" value="F:demethylase activity"/>
    <property type="evidence" value="ECO:0007669"/>
    <property type="project" value="UniProtKB-ARBA"/>
</dbReference>
<organism evidence="10 11">
    <name type="scientific">Sphingobium jiangsuense</name>
    <dbReference type="NCBI Taxonomy" id="870476"/>
    <lineage>
        <taxon>Bacteria</taxon>
        <taxon>Pseudomonadati</taxon>
        <taxon>Pseudomonadota</taxon>
        <taxon>Alphaproteobacteria</taxon>
        <taxon>Sphingomonadales</taxon>
        <taxon>Sphingomonadaceae</taxon>
        <taxon>Sphingobium</taxon>
    </lineage>
</organism>
<dbReference type="GO" id="GO:0046872">
    <property type="term" value="F:metal ion binding"/>
    <property type="evidence" value="ECO:0007669"/>
    <property type="project" value="UniProtKB-KW"/>
</dbReference>
<dbReference type="Proteomes" id="UP000571950">
    <property type="component" value="Unassembled WGS sequence"/>
</dbReference>
<keyword evidence="5 10" id="KW-0223">Dioxygenase</keyword>
<proteinExistence type="predicted"/>
<evidence type="ECO:0000256" key="1">
    <source>
        <dbReference type="ARBA" id="ARBA00001954"/>
    </source>
</evidence>
<dbReference type="PROSITE" id="PS51471">
    <property type="entry name" value="FE2OG_OXY"/>
    <property type="match status" value="1"/>
</dbReference>
<dbReference type="PANTHER" id="PTHR31212">
    <property type="entry name" value="ALPHA-KETOGLUTARATE-DEPENDENT DIOXYGENASE ALKB HOMOLOG 3"/>
    <property type="match status" value="1"/>
</dbReference>
<name>A0A7W6FP07_9SPHN</name>
<keyword evidence="8" id="KW-0234">DNA repair</keyword>
<reference evidence="10 11" key="1">
    <citation type="submission" date="2020-08" db="EMBL/GenBank/DDBJ databases">
        <title>Genomic Encyclopedia of Type Strains, Phase IV (KMG-IV): sequencing the most valuable type-strain genomes for metagenomic binning, comparative biology and taxonomic classification.</title>
        <authorList>
            <person name="Goeker M."/>
        </authorList>
    </citation>
    <scope>NUCLEOTIDE SEQUENCE [LARGE SCALE GENOMIC DNA]</scope>
    <source>
        <strain evidence="10 11">DSM 26189</strain>
    </source>
</reference>
<evidence type="ECO:0000256" key="4">
    <source>
        <dbReference type="ARBA" id="ARBA00022842"/>
    </source>
</evidence>
<evidence type="ECO:0000259" key="9">
    <source>
        <dbReference type="PROSITE" id="PS51471"/>
    </source>
</evidence>
<evidence type="ECO:0000256" key="5">
    <source>
        <dbReference type="ARBA" id="ARBA00022964"/>
    </source>
</evidence>
<dbReference type="GO" id="GO:0016705">
    <property type="term" value="F:oxidoreductase activity, acting on paired donors, with incorporation or reduction of molecular oxygen"/>
    <property type="evidence" value="ECO:0007669"/>
    <property type="project" value="UniProtKB-ARBA"/>
</dbReference>
<keyword evidence="3" id="KW-0227">DNA damage</keyword>
<gene>
    <name evidence="10" type="ORF">GGR43_001106</name>
</gene>
<dbReference type="InterPro" id="IPR037151">
    <property type="entry name" value="AlkB-like_sf"/>
</dbReference>
<dbReference type="InterPro" id="IPR027450">
    <property type="entry name" value="AlkB-like"/>
</dbReference>
<dbReference type="PANTHER" id="PTHR31212:SF4">
    <property type="entry name" value="ALPHA-KETOGLUTARATE-DEPENDENT DIOXYGENASE ALKB HOMOLOG 3"/>
    <property type="match status" value="1"/>
</dbReference>
<evidence type="ECO:0000313" key="10">
    <source>
        <dbReference type="EMBL" id="MBB3925393.1"/>
    </source>
</evidence>
<dbReference type="GO" id="GO:0016787">
    <property type="term" value="F:hydrolase activity"/>
    <property type="evidence" value="ECO:0007669"/>
    <property type="project" value="UniProtKB-ARBA"/>
</dbReference>
<keyword evidence="4" id="KW-0460">Magnesium</keyword>
<comment type="caution">
    <text evidence="10">The sequence shown here is derived from an EMBL/GenBank/DDBJ whole genome shotgun (WGS) entry which is preliminary data.</text>
</comment>